<proteinExistence type="predicted"/>
<reference evidence="2" key="1">
    <citation type="journal article" date="2019" name="Int. J. Syst. Evol. Microbiol.">
        <title>The Global Catalogue of Microorganisms (GCM) 10K type strain sequencing project: providing services to taxonomists for standard genome sequencing and annotation.</title>
        <authorList>
            <consortium name="The Broad Institute Genomics Platform"/>
            <consortium name="The Broad Institute Genome Sequencing Center for Infectious Disease"/>
            <person name="Wu L."/>
            <person name="Ma J."/>
        </authorList>
    </citation>
    <scope>NUCLEOTIDE SEQUENCE [LARGE SCALE GENOMIC DNA]</scope>
    <source>
        <strain evidence="2">JCM 31696</strain>
    </source>
</reference>
<gene>
    <name evidence="1" type="ORF">ACFQ07_32160</name>
</gene>
<accession>A0ABW3CSE7</accession>
<dbReference type="EMBL" id="JBHTIR010004305">
    <property type="protein sequence ID" value="MFD0856929.1"/>
    <property type="molecule type" value="Genomic_DNA"/>
</dbReference>
<comment type="caution">
    <text evidence="1">The sequence shown here is derived from an EMBL/GenBank/DDBJ whole genome shotgun (WGS) entry which is preliminary data.</text>
</comment>
<name>A0ABW3CSE7_9ACTN</name>
<evidence type="ECO:0000313" key="2">
    <source>
        <dbReference type="Proteomes" id="UP001597083"/>
    </source>
</evidence>
<evidence type="ECO:0008006" key="3">
    <source>
        <dbReference type="Google" id="ProtNLM"/>
    </source>
</evidence>
<dbReference type="Proteomes" id="UP001597083">
    <property type="component" value="Unassembled WGS sequence"/>
</dbReference>
<keyword evidence="2" id="KW-1185">Reference proteome</keyword>
<organism evidence="1 2">
    <name type="scientific">Actinomadura adrarensis</name>
    <dbReference type="NCBI Taxonomy" id="1819600"/>
    <lineage>
        <taxon>Bacteria</taxon>
        <taxon>Bacillati</taxon>
        <taxon>Actinomycetota</taxon>
        <taxon>Actinomycetes</taxon>
        <taxon>Streptosporangiales</taxon>
        <taxon>Thermomonosporaceae</taxon>
        <taxon>Actinomadura</taxon>
    </lineage>
</organism>
<protein>
    <recommendedName>
        <fullName evidence="3">Transposase</fullName>
    </recommendedName>
</protein>
<sequence>MVERLERSIQERDFQAIIALDASFPAKPCANVLLHDLMDESNRQVCRPPARAMQFISRPTTAGEAIIPEQRSGRGGMPK</sequence>
<evidence type="ECO:0000313" key="1">
    <source>
        <dbReference type="EMBL" id="MFD0856929.1"/>
    </source>
</evidence>